<protein>
    <recommendedName>
        <fullName evidence="3">Terpene synthase</fullName>
    </recommendedName>
</protein>
<evidence type="ECO:0000313" key="2">
    <source>
        <dbReference type="Proteomes" id="UP000294257"/>
    </source>
</evidence>
<proteinExistence type="predicted"/>
<reference evidence="1 2" key="1">
    <citation type="submission" date="2019-02" db="EMBL/GenBank/DDBJ databases">
        <title>Genomic Encyclopedia of Type Strains, Phase IV (KMG-IV): sequencing the most valuable type-strain genomes for metagenomic binning, comparative biology and taxonomic classification.</title>
        <authorList>
            <person name="Goeker M."/>
        </authorList>
    </citation>
    <scope>NUCLEOTIDE SEQUENCE [LARGE SCALE GENOMIC DNA]</scope>
    <source>
        <strain evidence="1 2">DSM 101727</strain>
    </source>
</reference>
<evidence type="ECO:0000313" key="1">
    <source>
        <dbReference type="EMBL" id="RZS33951.1"/>
    </source>
</evidence>
<accession>A0A4Q7KGG6</accession>
<gene>
    <name evidence="1" type="ORF">EV193_110101</name>
</gene>
<comment type="caution">
    <text evidence="1">The sequence shown here is derived from an EMBL/GenBank/DDBJ whole genome shotgun (WGS) entry which is preliminary data.</text>
</comment>
<dbReference type="Proteomes" id="UP000294257">
    <property type="component" value="Unassembled WGS sequence"/>
</dbReference>
<dbReference type="SUPFAM" id="SSF48576">
    <property type="entry name" value="Terpenoid synthases"/>
    <property type="match status" value="1"/>
</dbReference>
<dbReference type="AlphaFoldDB" id="A0A4Q7KGG6"/>
<dbReference type="Gene3D" id="1.10.600.10">
    <property type="entry name" value="Farnesyl Diphosphate Synthase"/>
    <property type="match status" value="1"/>
</dbReference>
<dbReference type="RefSeq" id="WP_130347225.1">
    <property type="nucleotide sequence ID" value="NZ_SGWQ01000010.1"/>
</dbReference>
<sequence length="303" mass="33746">MSEPTYATAAQCVHLSALGLAACADLQRWAAEEWPTFPQLHLAGAGYGEAMVAPWATADQVRLTGRMCVWAHALDKFVDREITERAQLDDFVDRCNTVVRTGEPDHGNQLLRILSDWQREFAELPDYSPLAAVWERKFDSCLRGHQYNWVVGSARERGEEPEVDVAAYLAHSDSVAVGLVQVPRWVAYGGAELPDRLDVLLPALDHIAVAVRLANDLATIDRERDEPGQNNILMYGVSPDWVRAEYVDRVAAVRRRLAPLVEENFMPAIGLVRLAEWSVGVYERRDMAPAMSLPAAGSEARTR</sequence>
<evidence type="ECO:0008006" key="3">
    <source>
        <dbReference type="Google" id="ProtNLM"/>
    </source>
</evidence>
<dbReference type="OrthoDB" id="3398195at2"/>
<name>A0A4Q7KGG6_9PSEU</name>
<dbReference type="EMBL" id="SGWQ01000010">
    <property type="protein sequence ID" value="RZS33951.1"/>
    <property type="molecule type" value="Genomic_DNA"/>
</dbReference>
<keyword evidence="2" id="KW-1185">Reference proteome</keyword>
<organism evidence="1 2">
    <name type="scientific">Herbihabitans rhizosphaerae</name>
    <dbReference type="NCBI Taxonomy" id="1872711"/>
    <lineage>
        <taxon>Bacteria</taxon>
        <taxon>Bacillati</taxon>
        <taxon>Actinomycetota</taxon>
        <taxon>Actinomycetes</taxon>
        <taxon>Pseudonocardiales</taxon>
        <taxon>Pseudonocardiaceae</taxon>
        <taxon>Herbihabitans</taxon>
    </lineage>
</organism>
<dbReference type="InterPro" id="IPR008949">
    <property type="entry name" value="Isoprenoid_synthase_dom_sf"/>
</dbReference>